<accession>B4KIF7</accession>
<feature type="region of interest" description="Disordered" evidence="1">
    <location>
        <begin position="114"/>
        <end position="149"/>
    </location>
</feature>
<name>B4KIF7_DROMO</name>
<dbReference type="KEGG" id="dmo:Dmoj_GI19879"/>
<dbReference type="EMBL" id="CH933807">
    <property type="protein sequence ID" value="EDW13454.2"/>
    <property type="molecule type" value="Genomic_DNA"/>
</dbReference>
<dbReference type="HOGENOM" id="CLU_125151_0_0_1"/>
<sequence length="149" mass="16980">MALVAHRMMLSARTRRTHQQVARNKVGVLLVPSVADYYGRETDQPPPQQQQLANLWYYGIEPAAYVEVKSSYLSPSHLQLQLLSSMDNTKEQQLAGQEVNKIISQAALEHEKKKQQWFMQAQTQNVDPSKAKENNKKTNQNASEAPYKV</sequence>
<evidence type="ECO:0000256" key="1">
    <source>
        <dbReference type="SAM" id="MobiDB-lite"/>
    </source>
</evidence>
<dbReference type="OrthoDB" id="6425771at2759"/>
<evidence type="ECO:0000313" key="3">
    <source>
        <dbReference type="Proteomes" id="UP000009192"/>
    </source>
</evidence>
<proteinExistence type="predicted"/>
<dbReference type="AlphaFoldDB" id="B4KIF7"/>
<keyword evidence="3" id="KW-1185">Reference proteome</keyword>
<protein>
    <submittedName>
        <fullName evidence="2">Uncharacterized protein</fullName>
    </submittedName>
</protein>
<evidence type="ECO:0000313" key="2">
    <source>
        <dbReference type="EMBL" id="EDW13454.2"/>
    </source>
</evidence>
<gene>
    <name evidence="2" type="primary">Dmoj\GI19879</name>
    <name evidence="2" type="ORF">Dmoj_GI19879</name>
</gene>
<dbReference type="InParanoid" id="B4KIF7"/>
<dbReference type="Proteomes" id="UP000009192">
    <property type="component" value="Unassembled WGS sequence"/>
</dbReference>
<reference evidence="2 3" key="1">
    <citation type="journal article" date="2007" name="Nature">
        <title>Evolution of genes and genomes on the Drosophila phylogeny.</title>
        <authorList>
            <consortium name="Drosophila 12 Genomes Consortium"/>
            <person name="Clark A.G."/>
            <person name="Eisen M.B."/>
            <person name="Smith D.R."/>
            <person name="Bergman C.M."/>
            <person name="Oliver B."/>
            <person name="Markow T.A."/>
            <person name="Kaufman T.C."/>
            <person name="Kellis M."/>
            <person name="Gelbart W."/>
            <person name="Iyer V.N."/>
            <person name="Pollard D.A."/>
            <person name="Sackton T.B."/>
            <person name="Larracuente A.M."/>
            <person name="Singh N.D."/>
            <person name="Abad J.P."/>
            <person name="Abt D.N."/>
            <person name="Adryan B."/>
            <person name="Aguade M."/>
            <person name="Akashi H."/>
            <person name="Anderson W.W."/>
            <person name="Aquadro C.F."/>
            <person name="Ardell D.H."/>
            <person name="Arguello R."/>
            <person name="Artieri C.G."/>
            <person name="Barbash D.A."/>
            <person name="Barker D."/>
            <person name="Barsanti P."/>
            <person name="Batterham P."/>
            <person name="Batzoglou S."/>
            <person name="Begun D."/>
            <person name="Bhutkar A."/>
            <person name="Blanco E."/>
            <person name="Bosak S.A."/>
            <person name="Bradley R.K."/>
            <person name="Brand A.D."/>
            <person name="Brent M.R."/>
            <person name="Brooks A.N."/>
            <person name="Brown R.H."/>
            <person name="Butlin R.K."/>
            <person name="Caggese C."/>
            <person name="Calvi B.R."/>
            <person name="Bernardo de Carvalho A."/>
            <person name="Caspi A."/>
            <person name="Castrezana S."/>
            <person name="Celniker S.E."/>
            <person name="Chang J.L."/>
            <person name="Chapple C."/>
            <person name="Chatterji S."/>
            <person name="Chinwalla A."/>
            <person name="Civetta A."/>
            <person name="Clifton S.W."/>
            <person name="Comeron J.M."/>
            <person name="Costello J.C."/>
            <person name="Coyne J.A."/>
            <person name="Daub J."/>
            <person name="David R.G."/>
            <person name="Delcher A.L."/>
            <person name="Delehaunty K."/>
            <person name="Do C.B."/>
            <person name="Ebling H."/>
            <person name="Edwards K."/>
            <person name="Eickbush T."/>
            <person name="Evans J.D."/>
            <person name="Filipski A."/>
            <person name="Findeiss S."/>
            <person name="Freyhult E."/>
            <person name="Fulton L."/>
            <person name="Fulton R."/>
            <person name="Garcia A.C."/>
            <person name="Gardiner A."/>
            <person name="Garfield D.A."/>
            <person name="Garvin B.E."/>
            <person name="Gibson G."/>
            <person name="Gilbert D."/>
            <person name="Gnerre S."/>
            <person name="Godfrey J."/>
            <person name="Good R."/>
            <person name="Gotea V."/>
            <person name="Gravely B."/>
            <person name="Greenberg A.J."/>
            <person name="Griffiths-Jones S."/>
            <person name="Gross S."/>
            <person name="Guigo R."/>
            <person name="Gustafson E.A."/>
            <person name="Haerty W."/>
            <person name="Hahn M.W."/>
            <person name="Halligan D.L."/>
            <person name="Halpern A.L."/>
            <person name="Halter G.M."/>
            <person name="Han M.V."/>
            <person name="Heger A."/>
            <person name="Hillier L."/>
            <person name="Hinrichs A.S."/>
            <person name="Holmes I."/>
            <person name="Hoskins R.A."/>
            <person name="Hubisz M.J."/>
            <person name="Hultmark D."/>
            <person name="Huntley M.A."/>
            <person name="Jaffe D.B."/>
            <person name="Jagadeeshan S."/>
            <person name="Jeck W.R."/>
            <person name="Johnson J."/>
            <person name="Jones C.D."/>
            <person name="Jordan W.C."/>
            <person name="Karpen G.H."/>
            <person name="Kataoka E."/>
            <person name="Keightley P.D."/>
            <person name="Kheradpour P."/>
            <person name="Kirkness E.F."/>
            <person name="Koerich L.B."/>
            <person name="Kristiansen K."/>
            <person name="Kudrna D."/>
            <person name="Kulathinal R.J."/>
            <person name="Kumar S."/>
            <person name="Kwok R."/>
            <person name="Lander E."/>
            <person name="Langley C.H."/>
            <person name="Lapoint R."/>
            <person name="Lazzaro B.P."/>
            <person name="Lee S.J."/>
            <person name="Levesque L."/>
            <person name="Li R."/>
            <person name="Lin C.F."/>
            <person name="Lin M.F."/>
            <person name="Lindblad-Toh K."/>
            <person name="Llopart A."/>
            <person name="Long M."/>
            <person name="Low L."/>
            <person name="Lozovsky E."/>
            <person name="Lu J."/>
            <person name="Luo M."/>
            <person name="Machado C.A."/>
            <person name="Makalowski W."/>
            <person name="Marzo M."/>
            <person name="Matsuda M."/>
            <person name="Matzkin L."/>
            <person name="McAllister B."/>
            <person name="McBride C.S."/>
            <person name="McKernan B."/>
            <person name="McKernan K."/>
            <person name="Mendez-Lago M."/>
            <person name="Minx P."/>
            <person name="Mollenhauer M.U."/>
            <person name="Montooth K."/>
            <person name="Mount S.M."/>
            <person name="Mu X."/>
            <person name="Myers E."/>
            <person name="Negre B."/>
            <person name="Newfeld S."/>
            <person name="Nielsen R."/>
            <person name="Noor M.A."/>
            <person name="O'Grady P."/>
            <person name="Pachter L."/>
            <person name="Papaceit M."/>
            <person name="Parisi M.J."/>
            <person name="Parisi M."/>
            <person name="Parts L."/>
            <person name="Pedersen J.S."/>
            <person name="Pesole G."/>
            <person name="Phillippy A.M."/>
            <person name="Ponting C.P."/>
            <person name="Pop M."/>
            <person name="Porcelli D."/>
            <person name="Powell J.R."/>
            <person name="Prohaska S."/>
            <person name="Pruitt K."/>
            <person name="Puig M."/>
            <person name="Quesneville H."/>
            <person name="Ram K.R."/>
            <person name="Rand D."/>
            <person name="Rasmussen M.D."/>
            <person name="Reed L.K."/>
            <person name="Reenan R."/>
            <person name="Reily A."/>
            <person name="Remington K.A."/>
            <person name="Rieger T.T."/>
            <person name="Ritchie M.G."/>
            <person name="Robin C."/>
            <person name="Rogers Y.H."/>
            <person name="Rohde C."/>
            <person name="Rozas J."/>
            <person name="Rubenfield M.J."/>
            <person name="Ruiz A."/>
            <person name="Russo S."/>
            <person name="Salzberg S.L."/>
            <person name="Sanchez-Gracia A."/>
            <person name="Saranga D.J."/>
            <person name="Sato H."/>
            <person name="Schaeffer S.W."/>
            <person name="Schatz M.C."/>
            <person name="Schlenke T."/>
            <person name="Schwartz R."/>
            <person name="Segarra C."/>
            <person name="Singh R.S."/>
            <person name="Sirot L."/>
            <person name="Sirota M."/>
            <person name="Sisneros N.B."/>
            <person name="Smith C.D."/>
            <person name="Smith T.F."/>
            <person name="Spieth J."/>
            <person name="Stage D.E."/>
            <person name="Stark A."/>
            <person name="Stephan W."/>
            <person name="Strausberg R.L."/>
            <person name="Strempel S."/>
            <person name="Sturgill D."/>
            <person name="Sutton G."/>
            <person name="Sutton G.G."/>
            <person name="Tao W."/>
            <person name="Teichmann S."/>
            <person name="Tobari Y.N."/>
            <person name="Tomimura Y."/>
            <person name="Tsolas J.M."/>
            <person name="Valente V.L."/>
            <person name="Venter E."/>
            <person name="Venter J.C."/>
            <person name="Vicario S."/>
            <person name="Vieira F.G."/>
            <person name="Vilella A.J."/>
            <person name="Villasante A."/>
            <person name="Walenz B."/>
            <person name="Wang J."/>
            <person name="Wasserman M."/>
            <person name="Watts T."/>
            <person name="Wilson D."/>
            <person name="Wilson R.K."/>
            <person name="Wing R.A."/>
            <person name="Wolfner M.F."/>
            <person name="Wong A."/>
            <person name="Wong G.K."/>
            <person name="Wu C.I."/>
            <person name="Wu G."/>
            <person name="Yamamoto D."/>
            <person name="Yang H.P."/>
            <person name="Yang S.P."/>
            <person name="Yorke J.A."/>
            <person name="Yoshida K."/>
            <person name="Zdobnov E."/>
            <person name="Zhang P."/>
            <person name="Zhang Y."/>
            <person name="Zimin A.V."/>
            <person name="Baldwin J."/>
            <person name="Abdouelleil A."/>
            <person name="Abdulkadir J."/>
            <person name="Abebe A."/>
            <person name="Abera B."/>
            <person name="Abreu J."/>
            <person name="Acer S.C."/>
            <person name="Aftuck L."/>
            <person name="Alexander A."/>
            <person name="An P."/>
            <person name="Anderson E."/>
            <person name="Anderson S."/>
            <person name="Arachi H."/>
            <person name="Azer M."/>
            <person name="Bachantsang P."/>
            <person name="Barry A."/>
            <person name="Bayul T."/>
            <person name="Berlin A."/>
            <person name="Bessette D."/>
            <person name="Bloom T."/>
            <person name="Blye J."/>
            <person name="Boguslavskiy L."/>
            <person name="Bonnet C."/>
            <person name="Boukhgalter B."/>
            <person name="Bourzgui I."/>
            <person name="Brown A."/>
            <person name="Cahill P."/>
            <person name="Channer S."/>
            <person name="Cheshatsang Y."/>
            <person name="Chuda L."/>
            <person name="Citroen M."/>
            <person name="Collymore A."/>
            <person name="Cooke P."/>
            <person name="Costello M."/>
            <person name="D'Aco K."/>
            <person name="Daza R."/>
            <person name="De Haan G."/>
            <person name="DeGray S."/>
            <person name="DeMaso C."/>
            <person name="Dhargay N."/>
            <person name="Dooley K."/>
            <person name="Dooley E."/>
            <person name="Doricent M."/>
            <person name="Dorje P."/>
            <person name="Dorjee K."/>
            <person name="Dupes A."/>
            <person name="Elong R."/>
            <person name="Falk J."/>
            <person name="Farina A."/>
            <person name="Faro S."/>
            <person name="Ferguson D."/>
            <person name="Fisher S."/>
            <person name="Foley C.D."/>
            <person name="Franke A."/>
            <person name="Friedrich D."/>
            <person name="Gadbois L."/>
            <person name="Gearin G."/>
            <person name="Gearin C.R."/>
            <person name="Giannoukos G."/>
            <person name="Goode T."/>
            <person name="Graham J."/>
            <person name="Grandbois E."/>
            <person name="Grewal S."/>
            <person name="Gyaltsen K."/>
            <person name="Hafez N."/>
            <person name="Hagos B."/>
            <person name="Hall J."/>
            <person name="Henson C."/>
            <person name="Hollinger A."/>
            <person name="Honan T."/>
            <person name="Huard M.D."/>
            <person name="Hughes L."/>
            <person name="Hurhula B."/>
            <person name="Husby M.E."/>
            <person name="Kamat A."/>
            <person name="Kanga B."/>
            <person name="Kashin S."/>
            <person name="Khazanovich D."/>
            <person name="Kisner P."/>
            <person name="Lance K."/>
            <person name="Lara M."/>
            <person name="Lee W."/>
            <person name="Lennon N."/>
            <person name="Letendre F."/>
            <person name="LeVine R."/>
            <person name="Lipovsky A."/>
            <person name="Liu X."/>
            <person name="Liu J."/>
            <person name="Liu S."/>
            <person name="Lokyitsang T."/>
            <person name="Lokyitsang Y."/>
            <person name="Lubonja R."/>
            <person name="Lui A."/>
            <person name="MacDonald P."/>
            <person name="Magnisalis V."/>
            <person name="Maru K."/>
            <person name="Matthews C."/>
            <person name="McCusker W."/>
            <person name="McDonough S."/>
            <person name="Mehta T."/>
            <person name="Meldrim J."/>
            <person name="Meneus L."/>
            <person name="Mihai O."/>
            <person name="Mihalev A."/>
            <person name="Mihova T."/>
            <person name="Mittelman R."/>
            <person name="Mlenga V."/>
            <person name="Montmayeur A."/>
            <person name="Mulrain L."/>
            <person name="Navidi A."/>
            <person name="Naylor J."/>
            <person name="Negash T."/>
            <person name="Nguyen T."/>
            <person name="Nguyen N."/>
            <person name="Nicol R."/>
            <person name="Norbu C."/>
            <person name="Norbu N."/>
            <person name="Novod N."/>
            <person name="O'Neill B."/>
            <person name="Osman S."/>
            <person name="Markiewicz E."/>
            <person name="Oyono O.L."/>
            <person name="Patti C."/>
            <person name="Phunkhang P."/>
            <person name="Pierre F."/>
            <person name="Priest M."/>
            <person name="Raghuraman S."/>
            <person name="Rege F."/>
            <person name="Reyes R."/>
            <person name="Rise C."/>
            <person name="Rogov P."/>
            <person name="Ross K."/>
            <person name="Ryan E."/>
            <person name="Settipalli S."/>
            <person name="Shea T."/>
            <person name="Sherpa N."/>
            <person name="Shi L."/>
            <person name="Shih D."/>
            <person name="Sparrow T."/>
            <person name="Spaulding J."/>
            <person name="Stalker J."/>
            <person name="Stange-Thomann N."/>
            <person name="Stavropoulos S."/>
            <person name="Stone C."/>
            <person name="Strader C."/>
            <person name="Tesfaye S."/>
            <person name="Thomson T."/>
            <person name="Thoulutsang Y."/>
            <person name="Thoulutsang D."/>
            <person name="Topham K."/>
            <person name="Topping I."/>
            <person name="Tsamla T."/>
            <person name="Vassiliev H."/>
            <person name="Vo A."/>
            <person name="Wangchuk T."/>
            <person name="Wangdi T."/>
            <person name="Weiand M."/>
            <person name="Wilkinson J."/>
            <person name="Wilson A."/>
            <person name="Yadav S."/>
            <person name="Young G."/>
            <person name="Yu Q."/>
            <person name="Zembek L."/>
            <person name="Zhong D."/>
            <person name="Zimmer A."/>
            <person name="Zwirko Z."/>
            <person name="Jaffe D.B."/>
            <person name="Alvarez P."/>
            <person name="Brockman W."/>
            <person name="Butler J."/>
            <person name="Chin C."/>
            <person name="Gnerre S."/>
            <person name="Grabherr M."/>
            <person name="Kleber M."/>
            <person name="Mauceli E."/>
            <person name="MacCallum I."/>
        </authorList>
    </citation>
    <scope>NUCLEOTIDE SEQUENCE [LARGE SCALE GENOMIC DNA]</scope>
    <source>
        <strain evidence="3">Tucson 15081-1352.22</strain>
    </source>
</reference>
<organism evidence="2 3">
    <name type="scientific">Drosophila mojavensis</name>
    <name type="common">Fruit fly</name>
    <dbReference type="NCBI Taxonomy" id="7230"/>
    <lineage>
        <taxon>Eukaryota</taxon>
        <taxon>Metazoa</taxon>
        <taxon>Ecdysozoa</taxon>
        <taxon>Arthropoda</taxon>
        <taxon>Hexapoda</taxon>
        <taxon>Insecta</taxon>
        <taxon>Pterygota</taxon>
        <taxon>Neoptera</taxon>
        <taxon>Endopterygota</taxon>
        <taxon>Diptera</taxon>
        <taxon>Brachycera</taxon>
        <taxon>Muscomorpha</taxon>
        <taxon>Ephydroidea</taxon>
        <taxon>Drosophilidae</taxon>
        <taxon>Drosophila</taxon>
    </lineage>
</organism>
<feature type="compositionally biased region" description="Polar residues" evidence="1">
    <location>
        <begin position="117"/>
        <end position="127"/>
    </location>
</feature>